<comment type="caution">
    <text evidence="3">The sequence shown here is derived from an EMBL/GenBank/DDBJ whole genome shotgun (WGS) entry which is preliminary data.</text>
</comment>
<dbReference type="InterPro" id="IPR021124">
    <property type="entry name" value="CRISPR-assoc_prot_Cas5"/>
</dbReference>
<dbReference type="GO" id="GO:0051607">
    <property type="term" value="P:defense response to virus"/>
    <property type="evidence" value="ECO:0007669"/>
    <property type="project" value="UniProtKB-KW"/>
</dbReference>
<sequence>MSVVAFRLAGPLQSWGVRSRFVRRETEMAPTKSGVLGMVAAAKGLRRTDPLDEMLGLRFGVRIDQPGKLLRDFQTAQRPKREKDGSTSWKALPLSYRYYVSDAVYVAVLEGDRELVEGIDEAVRSPEFPLYLGRRSCPPAGPVALGFFDGTVEEALANLPWMASAEHQRRHRSKTVRLSTVCDVPPGGSSGELVRDVPVSFDPNRRQYAWRAVARGTVEIENPHGNAEASEEHDPMAALGG</sequence>
<dbReference type="GO" id="GO:0003723">
    <property type="term" value="F:RNA binding"/>
    <property type="evidence" value="ECO:0007669"/>
    <property type="project" value="InterPro"/>
</dbReference>
<dbReference type="CDD" id="cd09645">
    <property type="entry name" value="Cas5_I-E"/>
    <property type="match status" value="1"/>
</dbReference>
<dbReference type="NCBIfam" id="TIGR02593">
    <property type="entry name" value="CRISPR_cas5"/>
    <property type="match status" value="1"/>
</dbReference>
<keyword evidence="4" id="KW-1185">Reference proteome</keyword>
<dbReference type="NCBIfam" id="TIGR01868">
    <property type="entry name" value="casD_Cas5e"/>
    <property type="match status" value="1"/>
</dbReference>
<evidence type="ECO:0000256" key="1">
    <source>
        <dbReference type="ARBA" id="ARBA00023118"/>
    </source>
</evidence>
<accession>A0A073B6S2</accession>
<dbReference type="OrthoDB" id="3189549at2"/>
<dbReference type="Proteomes" id="UP000031419">
    <property type="component" value="Unassembled WGS sequence"/>
</dbReference>
<dbReference type="EMBL" id="JNVU01000039">
    <property type="protein sequence ID" value="KEI43374.1"/>
    <property type="molecule type" value="Genomic_DNA"/>
</dbReference>
<name>A0A073B6S2_9PSEU</name>
<proteinExistence type="predicted"/>
<evidence type="ECO:0000256" key="2">
    <source>
        <dbReference type="SAM" id="MobiDB-lite"/>
    </source>
</evidence>
<dbReference type="eggNOG" id="ENOG502ZBPB">
    <property type="taxonomic scope" value="Bacteria"/>
</dbReference>
<reference evidence="3 4" key="1">
    <citation type="submission" date="2014-06" db="EMBL/GenBank/DDBJ databases">
        <title>Saccharopolyspora rectivirgula DSM-43113 Genome sequencing.</title>
        <authorList>
            <person name="Barrera C."/>
            <person name="Millon L."/>
            <person name="Rognon B."/>
            <person name="Zaugg C."/>
            <person name="Monod M."/>
        </authorList>
    </citation>
    <scope>NUCLEOTIDE SEQUENCE [LARGE SCALE GENOMIC DNA]</scope>
    <source>
        <strain evidence="3 4">DSM 43113</strain>
    </source>
</reference>
<gene>
    <name evidence="3" type="ORF">GU90_16620</name>
</gene>
<keyword evidence="1" id="KW-0051">Antiviral defense</keyword>
<protein>
    <submittedName>
        <fullName evidence="3">CRISPR-associated protein Cas5</fullName>
    </submittedName>
</protein>
<dbReference type="RefSeq" id="WP_029720689.1">
    <property type="nucleotide sequence ID" value="NZ_JAJUIW010000083.1"/>
</dbReference>
<dbReference type="Pfam" id="PF09704">
    <property type="entry name" value="Cas_Cas5d"/>
    <property type="match status" value="1"/>
</dbReference>
<dbReference type="AlphaFoldDB" id="A0A073B6S2"/>
<dbReference type="InterPro" id="IPR013422">
    <property type="entry name" value="CRISPR-assoc_prot_Cas5_N"/>
</dbReference>
<dbReference type="Gene3D" id="3.30.70.2660">
    <property type="match status" value="1"/>
</dbReference>
<dbReference type="InterPro" id="IPR010147">
    <property type="entry name" value="CRISPR-assoc_prot_CasD"/>
</dbReference>
<organism evidence="3 4">
    <name type="scientific">Saccharopolyspora rectivirgula</name>
    <dbReference type="NCBI Taxonomy" id="28042"/>
    <lineage>
        <taxon>Bacteria</taxon>
        <taxon>Bacillati</taxon>
        <taxon>Actinomycetota</taxon>
        <taxon>Actinomycetes</taxon>
        <taxon>Pseudonocardiales</taxon>
        <taxon>Pseudonocardiaceae</taxon>
        <taxon>Saccharopolyspora</taxon>
    </lineage>
</organism>
<evidence type="ECO:0000313" key="4">
    <source>
        <dbReference type="Proteomes" id="UP000031419"/>
    </source>
</evidence>
<evidence type="ECO:0000313" key="3">
    <source>
        <dbReference type="EMBL" id="KEI43374.1"/>
    </source>
</evidence>
<dbReference type="GO" id="GO:0043571">
    <property type="term" value="P:maintenance of CRISPR repeat elements"/>
    <property type="evidence" value="ECO:0007669"/>
    <property type="project" value="InterPro"/>
</dbReference>
<feature type="region of interest" description="Disordered" evidence="2">
    <location>
        <begin position="222"/>
        <end position="241"/>
    </location>
</feature>
<dbReference type="STRING" id="28042.GU90_16620"/>